<dbReference type="PANTHER" id="PTHR30203:SF33">
    <property type="entry name" value="BLR4455 PROTEIN"/>
    <property type="match status" value="1"/>
</dbReference>
<name>A0A7X6I5W7_9BURK</name>
<dbReference type="Gene3D" id="2.20.200.10">
    <property type="entry name" value="Outer membrane efflux proteins (OEP)"/>
    <property type="match status" value="1"/>
</dbReference>
<gene>
    <name evidence="4" type="ORF">RAMLITH_07270</name>
</gene>
<dbReference type="SUPFAM" id="SSF56954">
    <property type="entry name" value="Outer membrane efflux proteins (OEP)"/>
    <property type="match status" value="1"/>
</dbReference>
<evidence type="ECO:0000256" key="3">
    <source>
        <dbReference type="SAM" id="Coils"/>
    </source>
</evidence>
<feature type="signal peptide" evidence="2">
    <location>
        <begin position="1"/>
        <end position="28"/>
    </location>
</feature>
<feature type="coiled-coil region" evidence="3">
    <location>
        <begin position="218"/>
        <end position="245"/>
    </location>
</feature>
<dbReference type="GO" id="GO:0005886">
    <property type="term" value="C:plasma membrane"/>
    <property type="evidence" value="ECO:0007669"/>
    <property type="project" value="UniProtKB-SubCell"/>
</dbReference>
<dbReference type="EMBL" id="VTOX01000002">
    <property type="protein sequence ID" value="NKE65620.1"/>
    <property type="molecule type" value="Genomic_DNA"/>
</dbReference>
<keyword evidence="2" id="KW-0564">Palmitate</keyword>
<dbReference type="Proteomes" id="UP000521868">
    <property type="component" value="Unassembled WGS sequence"/>
</dbReference>
<protein>
    <submittedName>
        <fullName evidence="4">Efflux transporter outer membrane subunit</fullName>
    </submittedName>
</protein>
<keyword evidence="2" id="KW-1134">Transmembrane beta strand</keyword>
<dbReference type="RefSeq" id="WP_168107192.1">
    <property type="nucleotide sequence ID" value="NZ_VTOX01000002.1"/>
</dbReference>
<keyword evidence="2" id="KW-0449">Lipoprotein</keyword>
<keyword evidence="5" id="KW-1185">Reference proteome</keyword>
<feature type="chain" id="PRO_5031611670" evidence="2">
    <location>
        <begin position="29"/>
        <end position="465"/>
    </location>
</feature>
<dbReference type="PROSITE" id="PS51257">
    <property type="entry name" value="PROKAR_LIPOPROTEIN"/>
    <property type="match status" value="1"/>
</dbReference>
<organism evidence="4 5">
    <name type="scientific">Ramlibacter lithotrophicus</name>
    <dbReference type="NCBI Taxonomy" id="2606681"/>
    <lineage>
        <taxon>Bacteria</taxon>
        <taxon>Pseudomonadati</taxon>
        <taxon>Pseudomonadota</taxon>
        <taxon>Betaproteobacteria</taxon>
        <taxon>Burkholderiales</taxon>
        <taxon>Comamonadaceae</taxon>
        <taxon>Ramlibacter</taxon>
    </lineage>
</organism>
<keyword evidence="3" id="KW-0175">Coiled coil</keyword>
<evidence type="ECO:0000313" key="5">
    <source>
        <dbReference type="Proteomes" id="UP000521868"/>
    </source>
</evidence>
<dbReference type="NCBIfam" id="TIGR01845">
    <property type="entry name" value="outer_NodT"/>
    <property type="match status" value="1"/>
</dbReference>
<sequence length="465" mass="49179">MHMKIPCRPAVLVLALALAGCAVGPAYQPPPVETPVAFKEGHGAWVRAVPADLLERGPWWELFQDPELNALAARVEVSNQNVAAAVARYAQARALVAEQRATLFPVVSLDGGGSRSGGGGDTPTRGSYQVDIGGAWEPDVWGRLRRGVESARSGEQASLADLQAARLSAQGELAVDYFNLRELDASIALQGQTIAGYERTLRITSNRYEAGIVARTDVLQAQTQLANARAELLGLQRQRAVLEHAIAVLAGQAPGSFSLAPRTAWQGVVPDVPFDVPSTLLQRRPDIAAAERRVAQANEQIGIAQSALYPSLRLSGSLGAGAASIGDLFSASALAWSLGASLAQSIFDAGGRQARVAGVRASHEEAAARYRQTVLAAFQDVEDQLVASRVLQQQLALRQQAADAASLVEQQVLNRYQAGQVSFTEVVTAQVTAQNARRALTQALSDRQVAAVALVQALGGGWRGL</sequence>
<dbReference type="InterPro" id="IPR003423">
    <property type="entry name" value="OMP_efflux"/>
</dbReference>
<evidence type="ECO:0000256" key="2">
    <source>
        <dbReference type="RuleBase" id="RU362097"/>
    </source>
</evidence>
<dbReference type="PANTHER" id="PTHR30203">
    <property type="entry name" value="OUTER MEMBRANE CATION EFFLUX PROTEIN"/>
    <property type="match status" value="1"/>
</dbReference>
<comment type="similarity">
    <text evidence="1 2">Belongs to the outer membrane factor (OMF) (TC 1.B.17) family.</text>
</comment>
<dbReference type="GO" id="GO:0015562">
    <property type="term" value="F:efflux transmembrane transporter activity"/>
    <property type="evidence" value="ECO:0007669"/>
    <property type="project" value="InterPro"/>
</dbReference>
<dbReference type="Gene3D" id="1.20.1600.10">
    <property type="entry name" value="Outer membrane efflux proteins (OEP)"/>
    <property type="match status" value="1"/>
</dbReference>
<reference evidence="4 5" key="1">
    <citation type="journal article" date="2020" name="Nature">
        <title>Bacterial chemolithoautotrophy via manganese oxidation.</title>
        <authorList>
            <person name="Yu H."/>
            <person name="Leadbetter J.R."/>
        </authorList>
    </citation>
    <scope>NUCLEOTIDE SEQUENCE [LARGE SCALE GENOMIC DNA]</scope>
    <source>
        <strain evidence="4 5">RBP-1</strain>
    </source>
</reference>
<keyword evidence="2" id="KW-0812">Transmembrane</keyword>
<comment type="caution">
    <text evidence="4">The sequence shown here is derived from an EMBL/GenBank/DDBJ whole genome shotgun (WGS) entry which is preliminary data.</text>
</comment>
<dbReference type="Pfam" id="PF02321">
    <property type="entry name" value="OEP"/>
    <property type="match status" value="2"/>
</dbReference>
<keyword evidence="2" id="KW-0472">Membrane</keyword>
<proteinExistence type="inferred from homology"/>
<evidence type="ECO:0000256" key="1">
    <source>
        <dbReference type="ARBA" id="ARBA00007613"/>
    </source>
</evidence>
<dbReference type="InterPro" id="IPR010131">
    <property type="entry name" value="MdtP/NodT-like"/>
</dbReference>
<comment type="subcellular location">
    <subcellularLocation>
        <location evidence="2">Cell membrane</location>
        <topology evidence="2">Lipid-anchor</topology>
    </subcellularLocation>
</comment>
<evidence type="ECO:0000313" key="4">
    <source>
        <dbReference type="EMBL" id="NKE65620.1"/>
    </source>
</evidence>
<accession>A0A7X6I5W7</accession>
<keyword evidence="2" id="KW-0732">Signal</keyword>
<dbReference type="AlphaFoldDB" id="A0A7X6I5W7"/>